<feature type="region of interest" description="Disordered" evidence="1">
    <location>
        <begin position="143"/>
        <end position="171"/>
    </location>
</feature>
<protein>
    <recommendedName>
        <fullName evidence="4">Yippee/Mis18/Cereblon domain-containing protein</fullName>
    </recommendedName>
</protein>
<sequence>MSPDAEVIICYCLKCGVKLGGFGNSWEGLGKTYYIPKFIKDVTGFKGVGAIKLSDGPLQVGTVIENSALQDLACSDCHEVLGLRCDSAPEGHLLKSNQLLLCAKKLSMESQRTGERAVLSVTKTHDLTKSSNKLRSLSKRPSIFSRAPRPSDIPRQSVEEPFTPAVSSPLMPDDSAMMATIHEQRKDIDRIDAALRRFQKDMQDVKLFLQNIRQEMNEVQNTRPVTDSVFESFQEDVLCASEKASGVDDLRTELYSLRARVKDMEKATRQALVSENRVLTTPELSDESQGRDMQNSIPIGTWNQPSDVKGALMAGRSGALNRKRRYSEAESDQMDDKAAKLAKFGEYKRRKELEGRQDGNTGSNSITPTRLATKGPATLSQPRTESPILGLYDKSGDADHTKQDDNVQHMEQDMERQIPESPSQQIDTELTTLDEHNNIEENQRLKRISQATGNQIPELSQNTSSRSSNIPFRTSGGDSFTSDLPQNHFQSLNQRIEVLNSSQSGLSQNTQEQQLPAQPRRGPGRPRSANKPIPPADSMPHAHRGPGRPRSTNKPIPLVDSTPHAHRGPGRPRSTNKPIPPADVTLHAHRPRGRPKGSLNKNHSDSNISFRSSNEELSTPGRELRRRTIPFPGSSPPVKEVANTSSNNLVIDLTEKGSGETGELREIGESPMAQSSQAQEDHSPSLQDVEMEDILQPINPTKRQRRNTRSSRHRPSVDLDEILNSRPANTNSDIAMASEENERAGNQAKRDGRYLSGFNGTPSDEDETYTENYDADKKGKQHQERKKEDEREEEGWRGREREREMDKESEERRRSTRTRELEKREELVKEMLGRDD</sequence>
<gene>
    <name evidence="2" type="ORF">sscle_11g082590</name>
</gene>
<feature type="compositionally biased region" description="Basic and acidic residues" evidence="1">
    <location>
        <begin position="394"/>
        <end position="418"/>
    </location>
</feature>
<feature type="compositionally biased region" description="Polar residues" evidence="1">
    <location>
        <begin position="498"/>
        <end position="516"/>
    </location>
</feature>
<feature type="compositionally biased region" description="Basic and acidic residues" evidence="1">
    <location>
        <begin position="774"/>
        <end position="836"/>
    </location>
</feature>
<name>A0A1D9QF26_SCLS1</name>
<feature type="compositionally biased region" description="Basic and acidic residues" evidence="1">
    <location>
        <begin position="740"/>
        <end position="753"/>
    </location>
</feature>
<evidence type="ECO:0000256" key="1">
    <source>
        <dbReference type="SAM" id="MobiDB-lite"/>
    </source>
</evidence>
<feature type="compositionally biased region" description="Basic and acidic residues" evidence="1">
    <location>
        <begin position="653"/>
        <end position="668"/>
    </location>
</feature>
<evidence type="ECO:0000313" key="2">
    <source>
        <dbReference type="EMBL" id="APA13489.1"/>
    </source>
</evidence>
<feature type="region of interest" description="Disordered" evidence="1">
    <location>
        <begin position="278"/>
        <end position="425"/>
    </location>
</feature>
<accession>A0A1D9QF26</accession>
<reference evidence="3" key="1">
    <citation type="journal article" date="2017" name="Genome Biol. Evol.">
        <title>The complete genome sequence of the phytopathogenic fungus Sclerotinia sclerotiorum reveals insights into the genome architecture of broad host range pathogens.</title>
        <authorList>
            <person name="Derbyshire M."/>
            <person name="Denton-Giles M."/>
            <person name="Hegedus D."/>
            <person name="Seifbarghy S."/>
            <person name="Rollins J."/>
            <person name="van Kan J."/>
            <person name="Seidl M.F."/>
            <person name="Faino L."/>
            <person name="Mbengue M."/>
            <person name="Navaud O."/>
            <person name="Raffaele S."/>
            <person name="Hammond-Kosack K."/>
            <person name="Heard S."/>
            <person name="Oliver R."/>
        </authorList>
    </citation>
    <scope>NUCLEOTIDE SEQUENCE [LARGE SCALE GENOMIC DNA]</scope>
    <source>
        <strain evidence="3">ATCC 18683 / 1980 / Ss-1</strain>
    </source>
</reference>
<evidence type="ECO:0008006" key="4">
    <source>
        <dbReference type="Google" id="ProtNLM"/>
    </source>
</evidence>
<organism evidence="2 3">
    <name type="scientific">Sclerotinia sclerotiorum (strain ATCC 18683 / 1980 / Ss-1)</name>
    <name type="common">White mold</name>
    <name type="synonym">Whetzelinia sclerotiorum</name>
    <dbReference type="NCBI Taxonomy" id="665079"/>
    <lineage>
        <taxon>Eukaryota</taxon>
        <taxon>Fungi</taxon>
        <taxon>Dikarya</taxon>
        <taxon>Ascomycota</taxon>
        <taxon>Pezizomycotina</taxon>
        <taxon>Leotiomycetes</taxon>
        <taxon>Helotiales</taxon>
        <taxon>Sclerotiniaceae</taxon>
        <taxon>Sclerotinia</taxon>
    </lineage>
</organism>
<dbReference type="EMBL" id="CP017824">
    <property type="protein sequence ID" value="APA13489.1"/>
    <property type="molecule type" value="Genomic_DNA"/>
</dbReference>
<dbReference type="Proteomes" id="UP000177798">
    <property type="component" value="Chromosome 11"/>
</dbReference>
<feature type="compositionally biased region" description="Polar residues" evidence="1">
    <location>
        <begin position="291"/>
        <end position="306"/>
    </location>
</feature>
<feature type="compositionally biased region" description="Polar residues" evidence="1">
    <location>
        <begin position="599"/>
        <end position="617"/>
    </location>
</feature>
<feature type="compositionally biased region" description="Basic residues" evidence="1">
    <location>
        <begin position="702"/>
        <end position="714"/>
    </location>
</feature>
<dbReference type="VEuPathDB" id="FungiDB:sscle_11g082590"/>
<feature type="region of interest" description="Disordered" evidence="1">
    <location>
        <begin position="453"/>
        <end position="486"/>
    </location>
</feature>
<feature type="compositionally biased region" description="Polar residues" evidence="1">
    <location>
        <begin position="358"/>
        <end position="370"/>
    </location>
</feature>
<feature type="region of interest" description="Disordered" evidence="1">
    <location>
        <begin position="498"/>
        <end position="836"/>
    </location>
</feature>
<evidence type="ECO:0000313" key="3">
    <source>
        <dbReference type="Proteomes" id="UP000177798"/>
    </source>
</evidence>
<dbReference type="OrthoDB" id="5396360at2759"/>
<proteinExistence type="predicted"/>
<feature type="compositionally biased region" description="Basic and acidic residues" evidence="1">
    <location>
        <begin position="334"/>
        <end position="357"/>
    </location>
</feature>
<dbReference type="AlphaFoldDB" id="A0A1D9QF26"/>